<reference evidence="7" key="1">
    <citation type="submission" date="2021-02" db="EMBL/GenBank/DDBJ databases">
        <authorList>
            <person name="Nowell W R."/>
        </authorList>
    </citation>
    <scope>NUCLEOTIDE SEQUENCE</scope>
    <source>
        <strain evidence="7">Ploen Becks lab</strain>
    </source>
</reference>
<feature type="coiled-coil region" evidence="3">
    <location>
        <begin position="305"/>
        <end position="332"/>
    </location>
</feature>
<comment type="caution">
    <text evidence="7">The sequence shown here is derived from an EMBL/GenBank/DDBJ whole genome shotgun (WGS) entry which is preliminary data.</text>
</comment>
<proteinExistence type="predicted"/>
<feature type="domain" description="Myb-like" evidence="5">
    <location>
        <begin position="47"/>
        <end position="97"/>
    </location>
</feature>
<dbReference type="InterPro" id="IPR001005">
    <property type="entry name" value="SANT/Myb"/>
</dbReference>
<dbReference type="AlphaFoldDB" id="A0A813M5S0"/>
<evidence type="ECO:0000313" key="8">
    <source>
        <dbReference type="Proteomes" id="UP000663879"/>
    </source>
</evidence>
<dbReference type="PANTHER" id="PTHR45614">
    <property type="entry name" value="MYB PROTEIN-RELATED"/>
    <property type="match status" value="1"/>
</dbReference>
<name>A0A813M5S0_9BILA</name>
<feature type="region of interest" description="Disordered" evidence="4">
    <location>
        <begin position="1"/>
        <end position="48"/>
    </location>
</feature>
<evidence type="ECO:0000256" key="2">
    <source>
        <dbReference type="ARBA" id="ARBA00023125"/>
    </source>
</evidence>
<protein>
    <submittedName>
        <fullName evidence="7">Uncharacterized protein</fullName>
    </submittedName>
</protein>
<dbReference type="OrthoDB" id="2143914at2759"/>
<dbReference type="InterPro" id="IPR017930">
    <property type="entry name" value="Myb_dom"/>
</dbReference>
<dbReference type="CDD" id="cd00167">
    <property type="entry name" value="SANT"/>
    <property type="match status" value="3"/>
</dbReference>
<evidence type="ECO:0000259" key="5">
    <source>
        <dbReference type="PROSITE" id="PS50090"/>
    </source>
</evidence>
<feature type="domain" description="HTH myb-type" evidence="6">
    <location>
        <begin position="45"/>
        <end position="97"/>
    </location>
</feature>
<dbReference type="InterPro" id="IPR050560">
    <property type="entry name" value="MYB_TF"/>
</dbReference>
<feature type="domain" description="HTH myb-type" evidence="6">
    <location>
        <begin position="98"/>
        <end position="153"/>
    </location>
</feature>
<sequence length="392" mass="45753">MDYNNSPWLYYNNDDDENDLDSSTNDDDLNNSNRQFISSPLVTPKPKSRWSKEEDELLHRLCEQFPGNSKDWKLISLNFTMPPRTEYQCQQRWQKVLNPELIKGPWTKEEDAKVIELVSKYGPKRWSLIAKHLKGRLGKQCRERWHNHLNPDIKKTAWTEAEDQLLYDLHLQMGNKWAEIAKYLPGRSDNAIKNHWNSTMKKRFEDNGKISSPKPPRKSKKENKSNQVELKISDEMCASIVLGDPGLFDQNLFDLMDTNSYLDKASIDVKKEETKDSCSTPLKQNNTIINQEYGYLMNVRTPTPLKHAIQKIKLKEEQAERLKLKSIRLNTEFSDSGYLSFNENEKVNNDVGLFANFDTPSKFLNVKSEPVDWNRNLDFSLKSDVPILMQNF</sequence>
<dbReference type="Proteomes" id="UP000663879">
    <property type="component" value="Unassembled WGS sequence"/>
</dbReference>
<dbReference type="SMART" id="SM00717">
    <property type="entry name" value="SANT"/>
    <property type="match status" value="3"/>
</dbReference>
<dbReference type="EMBL" id="CAJNOC010000084">
    <property type="protein sequence ID" value="CAF0713533.1"/>
    <property type="molecule type" value="Genomic_DNA"/>
</dbReference>
<dbReference type="PROSITE" id="PS50090">
    <property type="entry name" value="MYB_LIKE"/>
    <property type="match status" value="3"/>
</dbReference>
<gene>
    <name evidence="7" type="ORF">OXX778_LOCUS1350</name>
</gene>
<feature type="domain" description="Myb-like" evidence="5">
    <location>
        <begin position="150"/>
        <end position="200"/>
    </location>
</feature>
<dbReference type="FunFam" id="1.10.10.60:FF:000010">
    <property type="entry name" value="Transcriptional activator Myb isoform A"/>
    <property type="match status" value="1"/>
</dbReference>
<feature type="domain" description="Myb-like" evidence="5">
    <location>
        <begin position="98"/>
        <end position="149"/>
    </location>
</feature>
<dbReference type="SUPFAM" id="SSF46689">
    <property type="entry name" value="Homeodomain-like"/>
    <property type="match status" value="2"/>
</dbReference>
<organism evidence="7 8">
    <name type="scientific">Brachionus calyciflorus</name>
    <dbReference type="NCBI Taxonomy" id="104777"/>
    <lineage>
        <taxon>Eukaryota</taxon>
        <taxon>Metazoa</taxon>
        <taxon>Spiralia</taxon>
        <taxon>Gnathifera</taxon>
        <taxon>Rotifera</taxon>
        <taxon>Eurotatoria</taxon>
        <taxon>Monogononta</taxon>
        <taxon>Pseudotrocha</taxon>
        <taxon>Ploima</taxon>
        <taxon>Brachionidae</taxon>
        <taxon>Brachionus</taxon>
    </lineage>
</organism>
<evidence type="ECO:0000259" key="6">
    <source>
        <dbReference type="PROSITE" id="PS51294"/>
    </source>
</evidence>
<feature type="region of interest" description="Disordered" evidence="4">
    <location>
        <begin position="202"/>
        <end position="227"/>
    </location>
</feature>
<evidence type="ECO:0000256" key="3">
    <source>
        <dbReference type="SAM" id="Coils"/>
    </source>
</evidence>
<dbReference type="InterPro" id="IPR009057">
    <property type="entry name" value="Homeodomain-like_sf"/>
</dbReference>
<keyword evidence="3" id="KW-0175">Coiled coil</keyword>
<evidence type="ECO:0000313" key="7">
    <source>
        <dbReference type="EMBL" id="CAF0713533.1"/>
    </source>
</evidence>
<dbReference type="Gene3D" id="1.10.10.60">
    <property type="entry name" value="Homeodomain-like"/>
    <property type="match status" value="3"/>
</dbReference>
<keyword evidence="1" id="KW-0677">Repeat</keyword>
<dbReference type="Pfam" id="PF13921">
    <property type="entry name" value="Myb_DNA-bind_6"/>
    <property type="match status" value="1"/>
</dbReference>
<dbReference type="PANTHER" id="PTHR45614:SF25">
    <property type="entry name" value="MYB PROTEIN"/>
    <property type="match status" value="1"/>
</dbReference>
<evidence type="ECO:0000256" key="4">
    <source>
        <dbReference type="SAM" id="MobiDB-lite"/>
    </source>
</evidence>
<feature type="compositionally biased region" description="Acidic residues" evidence="4">
    <location>
        <begin position="13"/>
        <end position="29"/>
    </location>
</feature>
<keyword evidence="8" id="KW-1185">Reference proteome</keyword>
<dbReference type="GO" id="GO:0000981">
    <property type="term" value="F:DNA-binding transcription factor activity, RNA polymerase II-specific"/>
    <property type="evidence" value="ECO:0007669"/>
    <property type="project" value="TreeGrafter"/>
</dbReference>
<dbReference type="GO" id="GO:0005634">
    <property type="term" value="C:nucleus"/>
    <property type="evidence" value="ECO:0007669"/>
    <property type="project" value="TreeGrafter"/>
</dbReference>
<accession>A0A813M5S0</accession>
<evidence type="ECO:0000256" key="1">
    <source>
        <dbReference type="ARBA" id="ARBA00022737"/>
    </source>
</evidence>
<feature type="domain" description="HTH myb-type" evidence="6">
    <location>
        <begin position="154"/>
        <end position="204"/>
    </location>
</feature>
<keyword evidence="2" id="KW-0238">DNA-binding</keyword>
<dbReference type="GO" id="GO:0000978">
    <property type="term" value="F:RNA polymerase II cis-regulatory region sequence-specific DNA binding"/>
    <property type="evidence" value="ECO:0007669"/>
    <property type="project" value="TreeGrafter"/>
</dbReference>
<dbReference type="PROSITE" id="PS51294">
    <property type="entry name" value="HTH_MYB"/>
    <property type="match status" value="3"/>
</dbReference>
<dbReference type="Pfam" id="PF00249">
    <property type="entry name" value="Myb_DNA-binding"/>
    <property type="match status" value="1"/>
</dbReference>